<evidence type="ECO:0000313" key="5">
    <source>
        <dbReference type="Proteomes" id="UP000000599"/>
    </source>
</evidence>
<dbReference type="CDD" id="cd01285">
    <property type="entry name" value="nucleoside_deaminase"/>
    <property type="match status" value="1"/>
</dbReference>
<organism evidence="4 5">
    <name type="scientific">Debaryomyces hansenii (strain ATCC 36239 / CBS 767 / BCRC 21394 / JCM 1990 / NBRC 0083 / IGC 2968)</name>
    <name type="common">Yeast</name>
    <name type="synonym">Torulaspora hansenii</name>
    <dbReference type="NCBI Taxonomy" id="284592"/>
    <lineage>
        <taxon>Eukaryota</taxon>
        <taxon>Fungi</taxon>
        <taxon>Dikarya</taxon>
        <taxon>Ascomycota</taxon>
        <taxon>Saccharomycotina</taxon>
        <taxon>Pichiomycetes</taxon>
        <taxon>Debaryomycetaceae</taxon>
        <taxon>Debaryomyces</taxon>
    </lineage>
</organism>
<dbReference type="STRING" id="284592.Q6BUF5"/>
<sequence>MVFKNFNKINSFIADLSKSVKIIKRTSKQMGNNKENSTEHVDLENGIIHGVLKQVKYSPINSTDPKKAILTNVWCCDISPTQSKALITFIREFITPNETLPLVHVKRFNKVIENKPSEKPISILRTILCSSELFQNETEIINLLKEHGSDLDITSFNFYQKQIPRYPATTKEISQEWTSRYWPMSWKGNPNHQALKAANFNIPRERAMINKLLDALEEHQTAYDTGIPAVTIIAKKSKINGEHEILTVKFDNRDNHPLEHSVMKAIDDIAMKEKIRRCDLHGTTLDNADRTDLNYLCHDLLVYTTHEPCIMCSMALVHSRIGRIIYMKGVPETGGLSSNYQLGDRDGLNWKYDIWKWIGEEELSRLDNIVNSTDKASIETATNI</sequence>
<keyword evidence="5" id="KW-1185">Reference proteome</keyword>
<dbReference type="InParanoid" id="Q6BUF5"/>
<keyword evidence="1" id="KW-0819">tRNA processing</keyword>
<name>Q6BUF5_DEBHA</name>
<dbReference type="eggNOG" id="KOG2771">
    <property type="taxonomic scope" value="Eukaryota"/>
</dbReference>
<dbReference type="Proteomes" id="UP000000599">
    <property type="component" value="Chromosome C"/>
</dbReference>
<dbReference type="FunCoup" id="Q6BUF5">
    <property type="interactions" value="36"/>
</dbReference>
<dbReference type="PANTHER" id="PTHR11079">
    <property type="entry name" value="CYTOSINE DEAMINASE FAMILY MEMBER"/>
    <property type="match status" value="1"/>
</dbReference>
<dbReference type="GO" id="GO:0005634">
    <property type="term" value="C:nucleus"/>
    <property type="evidence" value="ECO:0007669"/>
    <property type="project" value="TreeGrafter"/>
</dbReference>
<evidence type="ECO:0000256" key="1">
    <source>
        <dbReference type="ARBA" id="ARBA00022694"/>
    </source>
</evidence>
<evidence type="ECO:0000313" key="4">
    <source>
        <dbReference type="EMBL" id="CAG86235.2"/>
    </source>
</evidence>
<dbReference type="OMA" id="GLESHYQ"/>
<dbReference type="EMBL" id="CR382135">
    <property type="protein sequence ID" value="CAG86235.2"/>
    <property type="molecule type" value="Genomic_DNA"/>
</dbReference>
<dbReference type="Pfam" id="PF00383">
    <property type="entry name" value="dCMP_cyt_deam_1"/>
    <property type="match status" value="1"/>
</dbReference>
<dbReference type="KEGG" id="dha:DEHA2C11066g"/>
<gene>
    <name evidence="4" type="ordered locus">DEHA2C11066g</name>
</gene>
<dbReference type="GO" id="GO:0008033">
    <property type="term" value="P:tRNA processing"/>
    <property type="evidence" value="ECO:0007669"/>
    <property type="project" value="UniProtKB-KW"/>
</dbReference>
<reference evidence="4 5" key="1">
    <citation type="journal article" date="2004" name="Nature">
        <title>Genome evolution in yeasts.</title>
        <authorList>
            <consortium name="Genolevures"/>
            <person name="Dujon B."/>
            <person name="Sherman D."/>
            <person name="Fischer G."/>
            <person name="Durrens P."/>
            <person name="Casaregola S."/>
            <person name="Lafontaine I."/>
            <person name="de Montigny J."/>
            <person name="Marck C."/>
            <person name="Neuveglise C."/>
            <person name="Talla E."/>
            <person name="Goffard N."/>
            <person name="Frangeul L."/>
            <person name="Aigle M."/>
            <person name="Anthouard V."/>
            <person name="Babour A."/>
            <person name="Barbe V."/>
            <person name="Barnay S."/>
            <person name="Blanchin S."/>
            <person name="Beckerich J.M."/>
            <person name="Beyne E."/>
            <person name="Bleykasten C."/>
            <person name="Boisrame A."/>
            <person name="Boyer J."/>
            <person name="Cattolico L."/>
            <person name="Confanioleri F."/>
            <person name="de Daruvar A."/>
            <person name="Despons L."/>
            <person name="Fabre E."/>
            <person name="Fairhead C."/>
            <person name="Ferry-Dumazet H."/>
            <person name="Groppi A."/>
            <person name="Hantraye F."/>
            <person name="Hennequin C."/>
            <person name="Jauniaux N."/>
            <person name="Joyet P."/>
            <person name="Kachouri R."/>
            <person name="Kerrest A."/>
            <person name="Koszul R."/>
            <person name="Lemaire M."/>
            <person name="Lesur I."/>
            <person name="Ma L."/>
            <person name="Muller H."/>
            <person name="Nicaud J.M."/>
            <person name="Nikolski M."/>
            <person name="Oztas S."/>
            <person name="Ozier-Kalogeropoulos O."/>
            <person name="Pellenz S."/>
            <person name="Potier S."/>
            <person name="Richard G.F."/>
            <person name="Straub M.L."/>
            <person name="Suleau A."/>
            <person name="Swennene D."/>
            <person name="Tekaia F."/>
            <person name="Wesolowski-Louvel M."/>
            <person name="Westhof E."/>
            <person name="Wirth B."/>
            <person name="Zeniou-Meyer M."/>
            <person name="Zivanovic I."/>
            <person name="Bolotin-Fukuhara M."/>
            <person name="Thierry A."/>
            <person name="Bouchier C."/>
            <person name="Caudron B."/>
            <person name="Scarpelli C."/>
            <person name="Gaillardin C."/>
            <person name="Weissenbach J."/>
            <person name="Wincker P."/>
            <person name="Souciet J.L."/>
        </authorList>
    </citation>
    <scope>NUCLEOTIDE SEQUENCE [LARGE SCALE GENOMIC DNA]</scope>
    <source>
        <strain evidence="5">ATCC 36239 / CBS 767 / BCRC 21394 / JCM 1990 / NBRC 0083 / IGC 2968</strain>
    </source>
</reference>
<dbReference type="InterPro" id="IPR016193">
    <property type="entry name" value="Cytidine_deaminase-like"/>
</dbReference>
<dbReference type="GO" id="GO:0005737">
    <property type="term" value="C:cytoplasm"/>
    <property type="evidence" value="ECO:0007669"/>
    <property type="project" value="TreeGrafter"/>
</dbReference>
<proteinExistence type="inferred from homology"/>
<dbReference type="RefSeq" id="XP_458164.2">
    <property type="nucleotide sequence ID" value="XM_458164.2"/>
</dbReference>
<dbReference type="GeneID" id="2900423"/>
<dbReference type="HOGENOM" id="CLU_013817_2_0_1"/>
<dbReference type="PROSITE" id="PS51747">
    <property type="entry name" value="CYT_DCMP_DEAMINASES_2"/>
    <property type="match status" value="1"/>
</dbReference>
<dbReference type="OrthoDB" id="3180714at2759"/>
<feature type="domain" description="CMP/dCMP-type deaminase" evidence="3">
    <location>
        <begin position="206"/>
        <end position="339"/>
    </location>
</feature>
<dbReference type="AlphaFoldDB" id="Q6BUF5"/>
<accession>Q6BUF5</accession>
<protein>
    <submittedName>
        <fullName evidence="4">DEHA2C11066p</fullName>
    </submittedName>
</protein>
<dbReference type="PANTHER" id="PTHR11079:SF156">
    <property type="entry name" value="INACTIVE TRNA-SPECIFIC ADENOSINE DEAMINASE-LIKE PROTEIN 3-RELATED"/>
    <property type="match status" value="1"/>
</dbReference>
<dbReference type="Gene3D" id="3.40.140.10">
    <property type="entry name" value="Cytidine Deaminase, domain 2"/>
    <property type="match status" value="1"/>
</dbReference>
<dbReference type="InterPro" id="IPR002125">
    <property type="entry name" value="CMP_dCMP_dom"/>
</dbReference>
<dbReference type="SUPFAM" id="SSF53927">
    <property type="entry name" value="Cytidine deaminase-like"/>
    <property type="match status" value="1"/>
</dbReference>
<evidence type="ECO:0000259" key="3">
    <source>
        <dbReference type="PROSITE" id="PS51747"/>
    </source>
</evidence>
<comment type="similarity">
    <text evidence="2">Belongs to the cytidine and deoxycytidylate deaminase family. ADAT3 subfamily.</text>
</comment>
<evidence type="ECO:0000256" key="2">
    <source>
        <dbReference type="ARBA" id="ARBA00038160"/>
    </source>
</evidence>
<dbReference type="VEuPathDB" id="FungiDB:DEHA2C11066g"/>
<dbReference type="GO" id="GO:0052717">
    <property type="term" value="F:tRNA-specific adenosine-34 deaminase activity"/>
    <property type="evidence" value="ECO:0007669"/>
    <property type="project" value="TreeGrafter"/>
</dbReference>